<dbReference type="Proteomes" id="UP000031843">
    <property type="component" value="Chromosome main"/>
</dbReference>
<gene>
    <name evidence="1" type="ORF">RR42_m1630</name>
</gene>
<reference evidence="1 2" key="1">
    <citation type="journal article" date="2015" name="Genome Announc.">
        <title>Complete Genome Sequence of Cupriavidus basilensis 4G11, Isolated from the Oak Ridge Field Research Center Site.</title>
        <authorList>
            <person name="Ray J."/>
            <person name="Waters R.J."/>
            <person name="Skerker J.M."/>
            <person name="Kuehl J.V."/>
            <person name="Price M.N."/>
            <person name="Huang J."/>
            <person name="Chakraborty R."/>
            <person name="Arkin A.P."/>
            <person name="Deutschbauer A."/>
        </authorList>
    </citation>
    <scope>NUCLEOTIDE SEQUENCE [LARGE SCALE GENOMIC DNA]</scope>
    <source>
        <strain evidence="1">4G11</strain>
    </source>
</reference>
<dbReference type="STRING" id="68895.RR42_m1630"/>
<proteinExistence type="predicted"/>
<name>A0A0C4Y1Q2_9BURK</name>
<sequence length="56" mass="6352">MPEVRTLVGLSEGAIHERIREKKFPSPIKLGRASGWIEEEIQAWIDAQIKATRGDH</sequence>
<dbReference type="InterPro" id="IPR010260">
    <property type="entry name" value="AlpA"/>
</dbReference>
<dbReference type="Gene3D" id="1.10.238.160">
    <property type="match status" value="1"/>
</dbReference>
<dbReference type="EMBL" id="CP010536">
    <property type="protein sequence ID" value="AJG19027.1"/>
    <property type="molecule type" value="Genomic_DNA"/>
</dbReference>
<evidence type="ECO:0000313" key="1">
    <source>
        <dbReference type="EMBL" id="AJG19027.1"/>
    </source>
</evidence>
<dbReference type="OrthoDB" id="9182156at2"/>
<evidence type="ECO:0000313" key="2">
    <source>
        <dbReference type="Proteomes" id="UP000031843"/>
    </source>
</evidence>
<dbReference type="AlphaFoldDB" id="A0A0C4Y1Q2"/>
<dbReference type="KEGG" id="cbw:RR42_m1630"/>
<dbReference type="Pfam" id="PF05930">
    <property type="entry name" value="Phage_AlpA"/>
    <property type="match status" value="1"/>
</dbReference>
<protein>
    <submittedName>
        <fullName evidence="1">Transcriptional regulator, AlpA like</fullName>
    </submittedName>
</protein>
<organism evidence="1 2">
    <name type="scientific">Cupriavidus basilensis</name>
    <dbReference type="NCBI Taxonomy" id="68895"/>
    <lineage>
        <taxon>Bacteria</taxon>
        <taxon>Pseudomonadati</taxon>
        <taxon>Pseudomonadota</taxon>
        <taxon>Betaproteobacteria</taxon>
        <taxon>Burkholderiales</taxon>
        <taxon>Burkholderiaceae</taxon>
        <taxon>Cupriavidus</taxon>
    </lineage>
</organism>
<keyword evidence="2" id="KW-1185">Reference proteome</keyword>
<accession>A0A0C4Y1Q2</accession>